<accession>W2SGM0</accession>
<keyword evidence="3" id="KW-1185">Reference proteome</keyword>
<dbReference type="Proteomes" id="UP000053676">
    <property type="component" value="Unassembled WGS sequence"/>
</dbReference>
<dbReference type="PROSITE" id="PS51257">
    <property type="entry name" value="PROKAR_LIPOPROTEIN"/>
    <property type="match status" value="1"/>
</dbReference>
<dbReference type="KEGG" id="nai:NECAME_15683"/>
<gene>
    <name evidence="2" type="ORF">NECAME_15683</name>
</gene>
<dbReference type="AlphaFoldDB" id="W2SGM0"/>
<evidence type="ECO:0000313" key="3">
    <source>
        <dbReference type="Proteomes" id="UP000053676"/>
    </source>
</evidence>
<keyword evidence="1" id="KW-1133">Transmembrane helix</keyword>
<organism evidence="2 3">
    <name type="scientific">Necator americanus</name>
    <name type="common">Human hookworm</name>
    <dbReference type="NCBI Taxonomy" id="51031"/>
    <lineage>
        <taxon>Eukaryota</taxon>
        <taxon>Metazoa</taxon>
        <taxon>Ecdysozoa</taxon>
        <taxon>Nematoda</taxon>
        <taxon>Chromadorea</taxon>
        <taxon>Rhabditida</taxon>
        <taxon>Rhabditina</taxon>
        <taxon>Rhabditomorpha</taxon>
        <taxon>Strongyloidea</taxon>
        <taxon>Ancylostomatidae</taxon>
        <taxon>Bunostominae</taxon>
        <taxon>Necator</taxon>
    </lineage>
</organism>
<name>W2SGM0_NECAM</name>
<proteinExistence type="predicted"/>
<sequence length="63" mass="6624">MRISHQCRNRKRRKCMSSGGLAIAAMCGCAIRLGFMMGCMIGGATGGSEPKFGAIKMIVGNSI</sequence>
<keyword evidence="1" id="KW-0812">Transmembrane</keyword>
<dbReference type="EMBL" id="KI669215">
    <property type="protein sequence ID" value="ETN68698.1"/>
    <property type="molecule type" value="Genomic_DNA"/>
</dbReference>
<evidence type="ECO:0000256" key="1">
    <source>
        <dbReference type="SAM" id="Phobius"/>
    </source>
</evidence>
<keyword evidence="1" id="KW-0472">Membrane</keyword>
<reference evidence="3" key="1">
    <citation type="journal article" date="2014" name="Nat. Genet.">
        <title>Genome of the human hookworm Necator americanus.</title>
        <authorList>
            <person name="Tang Y.T."/>
            <person name="Gao X."/>
            <person name="Rosa B.A."/>
            <person name="Abubucker S."/>
            <person name="Hallsworth-Pepin K."/>
            <person name="Martin J."/>
            <person name="Tyagi R."/>
            <person name="Heizer E."/>
            <person name="Zhang X."/>
            <person name="Bhonagiri-Palsikar V."/>
            <person name="Minx P."/>
            <person name="Warren W.C."/>
            <person name="Wang Q."/>
            <person name="Zhan B."/>
            <person name="Hotez P.J."/>
            <person name="Sternberg P.W."/>
            <person name="Dougall A."/>
            <person name="Gaze S.T."/>
            <person name="Mulvenna J."/>
            <person name="Sotillo J."/>
            <person name="Ranganathan S."/>
            <person name="Rabelo E.M."/>
            <person name="Wilson R.K."/>
            <person name="Felgner P.L."/>
            <person name="Bethony J."/>
            <person name="Hawdon J.M."/>
            <person name="Gasser R.B."/>
            <person name="Loukas A."/>
            <person name="Mitreva M."/>
        </authorList>
    </citation>
    <scope>NUCLEOTIDE SEQUENCE [LARGE SCALE GENOMIC DNA]</scope>
</reference>
<feature type="transmembrane region" description="Helical" evidence="1">
    <location>
        <begin position="21"/>
        <end position="44"/>
    </location>
</feature>
<protein>
    <submittedName>
        <fullName evidence="2">Uncharacterized protein</fullName>
    </submittedName>
</protein>
<dbReference type="OrthoDB" id="5409308at2759"/>
<evidence type="ECO:0000313" key="2">
    <source>
        <dbReference type="EMBL" id="ETN68698.1"/>
    </source>
</evidence>